<reference evidence="2 3" key="1">
    <citation type="submission" date="2023-03" db="EMBL/GenBank/DDBJ databases">
        <authorList>
            <person name="Kaur S."/>
            <person name="Espinosa-Saiz D."/>
            <person name="Velazquez E."/>
            <person name="Menendez E."/>
            <person name="diCenzo G.C."/>
        </authorList>
    </citation>
    <scope>NUCLEOTIDE SEQUENCE [LARGE SCALE GENOMIC DNA]</scope>
    <source>
        <strain evidence="2 3">LMG 27395</strain>
    </source>
</reference>
<dbReference type="SUPFAM" id="SSF55729">
    <property type="entry name" value="Acyl-CoA N-acyltransferases (Nat)"/>
    <property type="match status" value="1"/>
</dbReference>
<evidence type="ECO:0000259" key="1">
    <source>
        <dbReference type="PROSITE" id="PS51186"/>
    </source>
</evidence>
<dbReference type="Pfam" id="PF00583">
    <property type="entry name" value="Acetyltransf_1"/>
    <property type="match status" value="1"/>
</dbReference>
<dbReference type="Proteomes" id="UP001235547">
    <property type="component" value="Chromosome 2"/>
</dbReference>
<dbReference type="InterPro" id="IPR000182">
    <property type="entry name" value="GNAT_dom"/>
</dbReference>
<name>A0ABY8CQD1_9HYPH</name>
<feature type="domain" description="N-acetyltransferase" evidence="1">
    <location>
        <begin position="121"/>
        <end position="247"/>
    </location>
</feature>
<dbReference type="EMBL" id="CP120370">
    <property type="protein sequence ID" value="WEX80856.1"/>
    <property type="molecule type" value="Genomic_DNA"/>
</dbReference>
<keyword evidence="3" id="KW-1185">Reference proteome</keyword>
<dbReference type="Gene3D" id="3.40.630.30">
    <property type="match status" value="1"/>
</dbReference>
<proteinExistence type="predicted"/>
<evidence type="ECO:0000313" key="3">
    <source>
        <dbReference type="Proteomes" id="UP001235547"/>
    </source>
</evidence>
<dbReference type="RefSeq" id="WP_280731575.1">
    <property type="nucleotide sequence ID" value="NZ_CP120367.1"/>
</dbReference>
<dbReference type="CDD" id="cd04301">
    <property type="entry name" value="NAT_SF"/>
    <property type="match status" value="1"/>
</dbReference>
<gene>
    <name evidence="2" type="ORF">PYH38_000164</name>
</gene>
<evidence type="ECO:0000313" key="2">
    <source>
        <dbReference type="EMBL" id="WEX80856.1"/>
    </source>
</evidence>
<dbReference type="InterPro" id="IPR016181">
    <property type="entry name" value="Acyl_CoA_acyltransferase"/>
</dbReference>
<protein>
    <submittedName>
        <fullName evidence="2">GNAT family N-acetyltransferase</fullName>
    </submittedName>
</protein>
<dbReference type="PROSITE" id="PS51186">
    <property type="entry name" value="GNAT"/>
    <property type="match status" value="1"/>
</dbReference>
<sequence>MTTETALNSYMDAILANCRQYWLNYSNVHCSNEHITSYQTGVPHPQLNGVIRMREAAAVEKIPLIVSQLSGRPSVWWIGPDSYPAASDDLVDAGARLIGKVPVMAVQLEDLRPPAKLAGNVSIERLEGGEELGSWVQCYSEPMGVAAEDFAVMLHAEQNRSDASGQLTRFAARSEGEIVGTSELFVHDNVAGVYLVTTKNSHRRLGIGTALTQAAAVAGLELGLKIGTLQASSSGYPVCTKKWDLMT</sequence>
<accession>A0ABY8CQD1</accession>
<organism evidence="2 3">
    <name type="scientific">Sinorhizobium numidicum</name>
    <dbReference type="NCBI Taxonomy" id="680248"/>
    <lineage>
        <taxon>Bacteria</taxon>
        <taxon>Pseudomonadati</taxon>
        <taxon>Pseudomonadota</taxon>
        <taxon>Alphaproteobacteria</taxon>
        <taxon>Hyphomicrobiales</taxon>
        <taxon>Rhizobiaceae</taxon>
        <taxon>Sinorhizobium/Ensifer group</taxon>
        <taxon>Sinorhizobium</taxon>
    </lineage>
</organism>